<organism evidence="2 3">
    <name type="scientific">Trapa incisa</name>
    <dbReference type="NCBI Taxonomy" id="236973"/>
    <lineage>
        <taxon>Eukaryota</taxon>
        <taxon>Viridiplantae</taxon>
        <taxon>Streptophyta</taxon>
        <taxon>Embryophyta</taxon>
        <taxon>Tracheophyta</taxon>
        <taxon>Spermatophyta</taxon>
        <taxon>Magnoliopsida</taxon>
        <taxon>eudicotyledons</taxon>
        <taxon>Gunneridae</taxon>
        <taxon>Pentapetalae</taxon>
        <taxon>rosids</taxon>
        <taxon>malvids</taxon>
        <taxon>Myrtales</taxon>
        <taxon>Lythraceae</taxon>
        <taxon>Trapa</taxon>
    </lineage>
</organism>
<name>A0AAN7QUV3_9MYRT</name>
<dbReference type="EMBL" id="JAXIOK010000002">
    <property type="protein sequence ID" value="KAK4777841.1"/>
    <property type="molecule type" value="Genomic_DNA"/>
</dbReference>
<feature type="region of interest" description="Disordered" evidence="1">
    <location>
        <begin position="202"/>
        <end position="281"/>
    </location>
</feature>
<gene>
    <name evidence="2" type="ORF">SAY87_018028</name>
</gene>
<protein>
    <submittedName>
        <fullName evidence="2">Uncharacterized protein</fullName>
    </submittedName>
</protein>
<evidence type="ECO:0000313" key="3">
    <source>
        <dbReference type="Proteomes" id="UP001345219"/>
    </source>
</evidence>
<evidence type="ECO:0000256" key="1">
    <source>
        <dbReference type="SAM" id="MobiDB-lite"/>
    </source>
</evidence>
<dbReference type="AlphaFoldDB" id="A0AAN7QUV3"/>
<proteinExistence type="predicted"/>
<sequence>MKFDANKVDSSHQNEDVLEVPKETLDKDSVQFAAIGKTLNSSQTEMDDMHHLSKKSNYEIEMPELVICYKENSYLRIKDICVDEKMGSRERMLFENDLAKEDLRTLLLLERGRSKGTTTEITEFSDPTPDYLKFSEELVCESPHSQAYSEEIRKTEVKVHEVTEYTSICQMLSKAEESAKEIPQEKPSSELVCSGHAEMPPKELEMESISSNPASIPDHGESVSIPYAGESNNNTVKHPEGEIPRSPSEESNHTNSVGRSSNEHGQVDSSGNGNQDDHVPGQIISKVHGSWEDSFRDHDIIGETSFSMAGPISGLITHSGRIAFSGNISLRSDSTTSTRSFAFPILQSEWHSSPVRMAKANKRGFRKHGGWRQGLLCCRF</sequence>
<dbReference type="GO" id="GO:0009786">
    <property type="term" value="P:regulation of asymmetric cell division"/>
    <property type="evidence" value="ECO:0007669"/>
    <property type="project" value="InterPro"/>
</dbReference>
<evidence type="ECO:0000313" key="2">
    <source>
        <dbReference type="EMBL" id="KAK4777841.1"/>
    </source>
</evidence>
<dbReference type="PANTHER" id="PTHR33914:SF2">
    <property type="entry name" value="OS02G0582100 PROTEIN"/>
    <property type="match status" value="1"/>
</dbReference>
<dbReference type="PANTHER" id="PTHR33914">
    <property type="entry name" value="18S PRE-RIBOSOMAL ASSEMBLY PROTEIN GAR2-LIKE PROTEIN"/>
    <property type="match status" value="1"/>
</dbReference>
<reference evidence="2 3" key="1">
    <citation type="journal article" date="2023" name="Hortic Res">
        <title>Pangenome of water caltrop reveals structural variations and asymmetric subgenome divergence after allopolyploidization.</title>
        <authorList>
            <person name="Zhang X."/>
            <person name="Chen Y."/>
            <person name="Wang L."/>
            <person name="Yuan Y."/>
            <person name="Fang M."/>
            <person name="Shi L."/>
            <person name="Lu R."/>
            <person name="Comes H.P."/>
            <person name="Ma Y."/>
            <person name="Chen Y."/>
            <person name="Huang G."/>
            <person name="Zhou Y."/>
            <person name="Zheng Z."/>
            <person name="Qiu Y."/>
        </authorList>
    </citation>
    <scope>NUCLEOTIDE SEQUENCE [LARGE SCALE GENOMIC DNA]</scope>
    <source>
        <tissue evidence="2">Roots</tissue>
    </source>
</reference>
<dbReference type="InterPro" id="IPR040378">
    <property type="entry name" value="BASL"/>
</dbReference>
<comment type="caution">
    <text evidence="2">The sequence shown here is derived from an EMBL/GenBank/DDBJ whole genome shotgun (WGS) entry which is preliminary data.</text>
</comment>
<keyword evidence="3" id="KW-1185">Reference proteome</keyword>
<feature type="compositionally biased region" description="Basic and acidic residues" evidence="1">
    <location>
        <begin position="237"/>
        <end position="252"/>
    </location>
</feature>
<feature type="region of interest" description="Disordered" evidence="1">
    <location>
        <begin position="1"/>
        <end position="22"/>
    </location>
</feature>
<dbReference type="Proteomes" id="UP001345219">
    <property type="component" value="Chromosome 14"/>
</dbReference>
<accession>A0AAN7QUV3</accession>